<dbReference type="OrthoDB" id="9789605at2"/>
<dbReference type="PANTHER" id="PTHR43800:SF1">
    <property type="entry name" value="PEPTIDYL-LYSINE N-ACETYLTRANSFERASE YJAB"/>
    <property type="match status" value="1"/>
</dbReference>
<reference evidence="4 5" key="1">
    <citation type="journal article" date="2015" name="Genome Announc.">
        <title>Expanding the biotechnology potential of lactobacilli through comparative genomics of 213 strains and associated genera.</title>
        <authorList>
            <person name="Sun Z."/>
            <person name="Harris H.M."/>
            <person name="McCann A."/>
            <person name="Guo C."/>
            <person name="Argimon S."/>
            <person name="Zhang W."/>
            <person name="Yang X."/>
            <person name="Jeffery I.B."/>
            <person name="Cooney J.C."/>
            <person name="Kagawa T.F."/>
            <person name="Liu W."/>
            <person name="Song Y."/>
            <person name="Salvetti E."/>
            <person name="Wrobel A."/>
            <person name="Rasinkangas P."/>
            <person name="Parkhill J."/>
            <person name="Rea M.C."/>
            <person name="O'Sullivan O."/>
            <person name="Ritari J."/>
            <person name="Douillard F.P."/>
            <person name="Paul Ross R."/>
            <person name="Yang R."/>
            <person name="Briner A.E."/>
            <person name="Felis G.E."/>
            <person name="de Vos W.M."/>
            <person name="Barrangou R."/>
            <person name="Klaenhammer T.R."/>
            <person name="Caufield P.W."/>
            <person name="Cui Y."/>
            <person name="Zhang H."/>
            <person name="O'Toole P.W."/>
        </authorList>
    </citation>
    <scope>NUCLEOTIDE SEQUENCE [LARGE SCALE GENOMIC DNA]</scope>
    <source>
        <strain evidence="4 5">DSM 24716</strain>
    </source>
</reference>
<evidence type="ECO:0000256" key="1">
    <source>
        <dbReference type="ARBA" id="ARBA00022679"/>
    </source>
</evidence>
<dbReference type="Gene3D" id="3.40.630.30">
    <property type="match status" value="1"/>
</dbReference>
<gene>
    <name evidence="4" type="ORF">IV57_GL000044</name>
</gene>
<dbReference type="AlphaFoldDB" id="A0A0R2LGP3"/>
<dbReference type="Pfam" id="PF13673">
    <property type="entry name" value="Acetyltransf_10"/>
    <property type="match status" value="1"/>
</dbReference>
<evidence type="ECO:0000259" key="3">
    <source>
        <dbReference type="PROSITE" id="PS51186"/>
    </source>
</evidence>
<evidence type="ECO:0000313" key="4">
    <source>
        <dbReference type="EMBL" id="KRO00726.1"/>
    </source>
</evidence>
<feature type="domain" description="N-acetyltransferase" evidence="3">
    <location>
        <begin position="1"/>
        <end position="146"/>
    </location>
</feature>
<dbReference type="SUPFAM" id="SSF55729">
    <property type="entry name" value="Acyl-CoA N-acyltransferases (Nat)"/>
    <property type="match status" value="1"/>
</dbReference>
<dbReference type="PATRIC" id="fig|993692.3.peg.43"/>
<dbReference type="RefSeq" id="WP_057879470.1">
    <property type="nucleotide sequence ID" value="NZ_JQCF01000001.1"/>
</dbReference>
<dbReference type="Proteomes" id="UP000051006">
    <property type="component" value="Unassembled WGS sequence"/>
</dbReference>
<dbReference type="CDD" id="cd04301">
    <property type="entry name" value="NAT_SF"/>
    <property type="match status" value="1"/>
</dbReference>
<comment type="caution">
    <text evidence="4">The sequence shown here is derived from an EMBL/GenBank/DDBJ whole genome shotgun (WGS) entry which is preliminary data.</text>
</comment>
<evidence type="ECO:0000313" key="5">
    <source>
        <dbReference type="Proteomes" id="UP000051006"/>
    </source>
</evidence>
<protein>
    <submittedName>
        <fullName evidence="4">Acetyltransferase, GNAT family</fullName>
    </submittedName>
</protein>
<dbReference type="PROSITE" id="PS51186">
    <property type="entry name" value="GNAT"/>
    <property type="match status" value="1"/>
</dbReference>
<keyword evidence="1 4" id="KW-0808">Transferase</keyword>
<dbReference type="GO" id="GO:0016747">
    <property type="term" value="F:acyltransferase activity, transferring groups other than amino-acyl groups"/>
    <property type="evidence" value="ECO:0007669"/>
    <property type="project" value="InterPro"/>
</dbReference>
<organism evidence="4 5">
    <name type="scientific">Companilactobacillus kimchiensis</name>
    <dbReference type="NCBI Taxonomy" id="993692"/>
    <lineage>
        <taxon>Bacteria</taxon>
        <taxon>Bacillati</taxon>
        <taxon>Bacillota</taxon>
        <taxon>Bacilli</taxon>
        <taxon>Lactobacillales</taxon>
        <taxon>Lactobacillaceae</taxon>
        <taxon>Companilactobacillus</taxon>
    </lineage>
</organism>
<keyword evidence="2" id="KW-0012">Acyltransferase</keyword>
<keyword evidence="5" id="KW-1185">Reference proteome</keyword>
<dbReference type="PANTHER" id="PTHR43800">
    <property type="entry name" value="PEPTIDYL-LYSINE N-ACETYLTRANSFERASE YJAB"/>
    <property type="match status" value="1"/>
</dbReference>
<dbReference type="EMBL" id="JQCF01000001">
    <property type="protein sequence ID" value="KRO00726.1"/>
    <property type="molecule type" value="Genomic_DNA"/>
</dbReference>
<evidence type="ECO:0000256" key="2">
    <source>
        <dbReference type="ARBA" id="ARBA00023315"/>
    </source>
</evidence>
<sequence length="146" mass="16417">MEIKLCTTRTPELIEELAQIWENAVRSTHKFLSESAIEKFKTTVPTIIQDVPVVLIATDQNHPAAFLGLTDQEVDMLFVDSNLRGHGIGKKLLQYAITNYSANTLTVNEQNPQAVGFYEHLGFEVYKRTETDGLGNPYPILYMTKG</sequence>
<dbReference type="STRING" id="993692.IV57_GL000044"/>
<name>A0A0R2LGP3_9LACO</name>
<dbReference type="InterPro" id="IPR016181">
    <property type="entry name" value="Acyl_CoA_acyltransferase"/>
</dbReference>
<dbReference type="InterPro" id="IPR000182">
    <property type="entry name" value="GNAT_dom"/>
</dbReference>
<accession>A0A0R2LGP3</accession>
<proteinExistence type="predicted"/>